<feature type="transmembrane region" description="Helical" evidence="1">
    <location>
        <begin position="102"/>
        <end position="127"/>
    </location>
</feature>
<feature type="transmembrane region" description="Helical" evidence="1">
    <location>
        <begin position="183"/>
        <end position="204"/>
    </location>
</feature>
<accession>A0ABV1KJ81</accession>
<keyword evidence="3" id="KW-1185">Reference proteome</keyword>
<keyword evidence="1" id="KW-1133">Transmembrane helix</keyword>
<feature type="transmembrane region" description="Helical" evidence="1">
    <location>
        <begin position="156"/>
        <end position="176"/>
    </location>
</feature>
<evidence type="ECO:0000256" key="1">
    <source>
        <dbReference type="SAM" id="Phobius"/>
    </source>
</evidence>
<keyword evidence="1" id="KW-0472">Membrane</keyword>
<name>A0ABV1KJ81_9PSEU</name>
<dbReference type="EMBL" id="JBEDNQ010000015">
    <property type="protein sequence ID" value="MEQ3554515.1"/>
    <property type="molecule type" value="Genomic_DNA"/>
</dbReference>
<evidence type="ECO:0000313" key="2">
    <source>
        <dbReference type="EMBL" id="MEQ3554515.1"/>
    </source>
</evidence>
<evidence type="ECO:0000313" key="3">
    <source>
        <dbReference type="Proteomes" id="UP001494902"/>
    </source>
</evidence>
<comment type="caution">
    <text evidence="2">The sequence shown here is derived from an EMBL/GenBank/DDBJ whole genome shotgun (WGS) entry which is preliminary data.</text>
</comment>
<feature type="transmembrane region" description="Helical" evidence="1">
    <location>
        <begin position="224"/>
        <end position="243"/>
    </location>
</feature>
<evidence type="ECO:0008006" key="4">
    <source>
        <dbReference type="Google" id="ProtNLM"/>
    </source>
</evidence>
<protein>
    <recommendedName>
        <fullName evidence="4">ABC transporter permease</fullName>
    </recommendedName>
</protein>
<reference evidence="2 3" key="1">
    <citation type="submission" date="2024-03" db="EMBL/GenBank/DDBJ databases">
        <title>Draft genome sequence of Pseudonocardia nematodicida JCM 31783.</title>
        <authorList>
            <person name="Butdee W."/>
            <person name="Duangmal K."/>
        </authorList>
    </citation>
    <scope>NUCLEOTIDE SEQUENCE [LARGE SCALE GENOMIC DNA]</scope>
    <source>
        <strain evidence="2 3">JCM 31783</strain>
    </source>
</reference>
<feature type="transmembrane region" description="Helical" evidence="1">
    <location>
        <begin position="34"/>
        <end position="55"/>
    </location>
</feature>
<dbReference type="RefSeq" id="WP_349301589.1">
    <property type="nucleotide sequence ID" value="NZ_JBEDNQ010000015.1"/>
</dbReference>
<feature type="transmembrane region" description="Helical" evidence="1">
    <location>
        <begin position="67"/>
        <end position="90"/>
    </location>
</feature>
<sequence length="248" mass="26927">MSTRIDTVRSTDTALPNRVLTVIRMNSVDSVNRVGGPWLILAAIFVVNLAIWWAIRANVDDPGAGTTGALSALFIIVGSMYLVTMTQVMPFAISLGLTRRHFYLGVSVLLALETLLHAVVLTAMLGIERMTGGWGVGTNFFSMTFMPEQGPVLQVLTYWGPLLTFGFVFLALGAVFRRWGQIGIWTIALALLLVVGAIVFALTWQSAWPAFGRFFVETPVPLLLAGYPLILGAVAAVGGYLVIRRARL</sequence>
<keyword evidence="1" id="KW-0812">Transmembrane</keyword>
<proteinExistence type="predicted"/>
<dbReference type="Proteomes" id="UP001494902">
    <property type="component" value="Unassembled WGS sequence"/>
</dbReference>
<organism evidence="2 3">
    <name type="scientific">Pseudonocardia nematodicida</name>
    <dbReference type="NCBI Taxonomy" id="1206997"/>
    <lineage>
        <taxon>Bacteria</taxon>
        <taxon>Bacillati</taxon>
        <taxon>Actinomycetota</taxon>
        <taxon>Actinomycetes</taxon>
        <taxon>Pseudonocardiales</taxon>
        <taxon>Pseudonocardiaceae</taxon>
        <taxon>Pseudonocardia</taxon>
    </lineage>
</organism>
<gene>
    <name evidence="2" type="ORF">WIS52_28950</name>
</gene>